<dbReference type="NCBIfam" id="TIGR00368">
    <property type="entry name" value="YifB family Mg chelatase-like AAA ATPase"/>
    <property type="match status" value="1"/>
</dbReference>
<dbReference type="InterPro" id="IPR045006">
    <property type="entry name" value="CHLI-like"/>
</dbReference>
<dbReference type="InterPro" id="IPR004482">
    <property type="entry name" value="Mg_chelat-rel"/>
</dbReference>
<dbReference type="PANTHER" id="PTHR32039:SF7">
    <property type="entry name" value="COMPETENCE PROTEIN COMM"/>
    <property type="match status" value="1"/>
</dbReference>
<dbReference type="Pfam" id="PF01078">
    <property type="entry name" value="Mg_chelatase"/>
    <property type="match status" value="1"/>
</dbReference>
<evidence type="ECO:0000259" key="2">
    <source>
        <dbReference type="SMART" id="SM00382"/>
    </source>
</evidence>
<dbReference type="InterPro" id="IPR014721">
    <property type="entry name" value="Ribsml_uS5_D2-typ_fold_subgr"/>
</dbReference>
<evidence type="ECO:0000256" key="1">
    <source>
        <dbReference type="ARBA" id="ARBA00006354"/>
    </source>
</evidence>
<dbReference type="Proteomes" id="UP000709437">
    <property type="component" value="Unassembled WGS sequence"/>
</dbReference>
<dbReference type="AlphaFoldDB" id="A0A9Q2W669"/>
<dbReference type="InterPro" id="IPR027417">
    <property type="entry name" value="P-loop_NTPase"/>
</dbReference>
<evidence type="ECO:0000313" key="4">
    <source>
        <dbReference type="Proteomes" id="UP000709437"/>
    </source>
</evidence>
<name>A0A9Q2W669_9MICO</name>
<comment type="similarity">
    <text evidence="1">Belongs to the Mg-chelatase subunits D/I family. ComM subfamily.</text>
</comment>
<dbReference type="SUPFAM" id="SSF52540">
    <property type="entry name" value="P-loop containing nucleoside triphosphate hydrolases"/>
    <property type="match status" value="1"/>
</dbReference>
<dbReference type="Pfam" id="PF13541">
    <property type="entry name" value="ChlI"/>
    <property type="match status" value="1"/>
</dbReference>
<comment type="caution">
    <text evidence="3">The sequence shown here is derived from an EMBL/GenBank/DDBJ whole genome shotgun (WGS) entry which is preliminary data.</text>
</comment>
<dbReference type="InterPro" id="IPR020568">
    <property type="entry name" value="Ribosomal_Su5_D2-typ_SF"/>
</dbReference>
<dbReference type="Gene3D" id="3.40.50.300">
    <property type="entry name" value="P-loop containing nucleotide triphosphate hydrolases"/>
    <property type="match status" value="1"/>
</dbReference>
<dbReference type="GO" id="GO:0005524">
    <property type="term" value="F:ATP binding"/>
    <property type="evidence" value="ECO:0007669"/>
    <property type="project" value="InterPro"/>
</dbReference>
<dbReference type="SMART" id="SM00382">
    <property type="entry name" value="AAA"/>
    <property type="match status" value="1"/>
</dbReference>
<organism evidence="3 4">
    <name type="scientific">Curtobacterium flaccumfaciens pv. flaccumfaciens</name>
    <dbReference type="NCBI Taxonomy" id="138532"/>
    <lineage>
        <taxon>Bacteria</taxon>
        <taxon>Bacillati</taxon>
        <taxon>Actinomycetota</taxon>
        <taxon>Actinomycetes</taxon>
        <taxon>Micrococcales</taxon>
        <taxon>Microbacteriaceae</taxon>
        <taxon>Curtobacterium</taxon>
    </lineage>
</organism>
<feature type="domain" description="AAA+ ATPase" evidence="2">
    <location>
        <begin position="214"/>
        <end position="397"/>
    </location>
</feature>
<dbReference type="PANTHER" id="PTHR32039">
    <property type="entry name" value="MAGNESIUM-CHELATASE SUBUNIT CHLI"/>
    <property type="match status" value="1"/>
</dbReference>
<reference evidence="3" key="1">
    <citation type="submission" date="2021-05" db="EMBL/GenBank/DDBJ databases">
        <title>Whole genome sequence of Curtobacterium flaccumfaciens pv. flaccumfaciens strain CFBP 3417.</title>
        <authorList>
            <person name="Osdaghi E."/>
            <person name="Taghouti G."/>
            <person name="Portier P."/>
            <person name="Fazliarab A."/>
            <person name="Taghavi S.M."/>
            <person name="Briand M."/>
            <person name="Le-Saux M."/>
            <person name="Jacques M.-A."/>
        </authorList>
    </citation>
    <scope>NUCLEOTIDE SEQUENCE</scope>
    <source>
        <strain evidence="3">CFBP 3417</strain>
    </source>
</reference>
<dbReference type="Pfam" id="PF13335">
    <property type="entry name" value="Mg_chelatase_C"/>
    <property type="match status" value="1"/>
</dbReference>
<dbReference type="SUPFAM" id="SSF54211">
    <property type="entry name" value="Ribosomal protein S5 domain 2-like"/>
    <property type="match status" value="1"/>
</dbReference>
<dbReference type="InterPro" id="IPR003593">
    <property type="entry name" value="AAA+_ATPase"/>
</dbReference>
<sequence>MTGIGRAAAVALLGVTGRCIEVEAHLTSQLPAFSIIGLPDTSLGEARERVRSAAANAGCPLPARRITVNLTPAAIPKRGSGFDLAIAMAVLAGAGLAPDVSERVVYIGELGLDGRVRPVPGVIPMLIAARDAGVDRVVLPVGNLTEARVVSGVRVRGVDSLRPAAIDAGALLPEVEVDPVLPVPIPSVPRPVAELSDVVGNPVGVRAVIAAAAGGHHALLLGPPGAGKTMLAERLPGLLPDLDDETALEVAAVRSVAGLGPASWSTKPPWEAPHHSASAVSLIGGGSGVLRPGAVSRATGGILFLDEAPEFPRAVLDALRQPLESGRITVHRAAGAAEFPARCQVVLAANPCPCGNAGGAHGQPCECSPSTVRRYLGRMSGPLLDRMDIRVLVPRVTTGRMRAADGSTPTTAVARAAVAAARARMAERLHGTGWSRNAEVTGTWLRADGRIEPGSTADLDRALDLGTLTMRGWDRVMRLAWTLADLDAVDRPTGEHIRGALALRSAL</sequence>
<protein>
    <submittedName>
        <fullName evidence="3">YifB family Mg chelatase-like AAA ATPase</fullName>
    </submittedName>
</protein>
<dbReference type="Gene3D" id="3.30.230.10">
    <property type="match status" value="1"/>
</dbReference>
<accession>A0A9Q2W669</accession>
<proteinExistence type="inferred from homology"/>
<dbReference type="RefSeq" id="WP_214563505.1">
    <property type="nucleotide sequence ID" value="NZ_JAHEWX010000021.1"/>
</dbReference>
<evidence type="ECO:0000313" key="3">
    <source>
        <dbReference type="EMBL" id="MBT1542960.1"/>
    </source>
</evidence>
<dbReference type="InterPro" id="IPR000523">
    <property type="entry name" value="Mg_chelatse_chII-like_cat_dom"/>
</dbReference>
<dbReference type="PRINTS" id="PR00830">
    <property type="entry name" value="ENDOLAPTASE"/>
</dbReference>
<dbReference type="InterPro" id="IPR025158">
    <property type="entry name" value="Mg_chelat-rel_C"/>
</dbReference>
<gene>
    <name evidence="3" type="ORF">KK103_14415</name>
</gene>
<dbReference type="EMBL" id="JAHEWX010000021">
    <property type="protein sequence ID" value="MBT1542960.1"/>
    <property type="molecule type" value="Genomic_DNA"/>
</dbReference>